<dbReference type="Proteomes" id="UP000504634">
    <property type="component" value="Unplaced"/>
</dbReference>
<dbReference type="GeneID" id="115634351"/>
<dbReference type="RefSeq" id="XP_030387869.1">
    <property type="nucleotide sequence ID" value="XM_030532009.1"/>
</dbReference>
<sequence length="455" mass="51986">MRVLLSPNALIAVLVIGLLCFRSNAYVENPNFCIVTQPLLLSEIEKPLIKPQSQEEVCPITARLLTTKEKDSFIDTMCKDHSGTLRDNYHFFKLHNGELSGRGTYHDICRNNATSVLAWIPYKTILENYAAELNPKERLSYIAKATNVERERTELCHFRHTDLVNNISDNLFTCIVMIFEDNFYGLEDNINALVEIQPLMYQLRNINYMPWRNVTNSYKTRLGNGVLKNHNVERKPIYSSINYEFVEKLRVNTSSILSENLSNLPLLFEHRGSVVELNSDGVGGMNVQEKAFYGRTMDGESEVQVQVIGQWTDQQREFSADIYEYYGHGISHIKQKLKSGQVTFVRIDSTEPVFEAPESGNVAKASLFKEPSTSARLTLNGTNSTEWEDDDEEWDNQSSGNPYPSFYPWFVISCLVLAAVVVFALYGVVRSYSKRDTNRQKYELANKSPQNNVEC</sequence>
<evidence type="ECO:0000256" key="1">
    <source>
        <dbReference type="SAM" id="MobiDB-lite"/>
    </source>
</evidence>
<feature type="transmembrane region" description="Helical" evidence="2">
    <location>
        <begin position="406"/>
        <end position="429"/>
    </location>
</feature>
<gene>
    <name evidence="5" type="primary">LOC115634351</name>
</gene>
<keyword evidence="2" id="KW-0472">Membrane</keyword>
<organism evidence="4 5">
    <name type="scientific">Drosophila lebanonensis</name>
    <name type="common">Fruit fly</name>
    <name type="synonym">Scaptodrosophila lebanonensis</name>
    <dbReference type="NCBI Taxonomy" id="7225"/>
    <lineage>
        <taxon>Eukaryota</taxon>
        <taxon>Metazoa</taxon>
        <taxon>Ecdysozoa</taxon>
        <taxon>Arthropoda</taxon>
        <taxon>Hexapoda</taxon>
        <taxon>Insecta</taxon>
        <taxon>Pterygota</taxon>
        <taxon>Neoptera</taxon>
        <taxon>Endopterygota</taxon>
        <taxon>Diptera</taxon>
        <taxon>Brachycera</taxon>
        <taxon>Muscomorpha</taxon>
        <taxon>Ephydroidea</taxon>
        <taxon>Drosophilidae</taxon>
        <taxon>Scaptodrosophila</taxon>
    </lineage>
</organism>
<dbReference type="AlphaFoldDB" id="A0A6J2UHT1"/>
<feature type="signal peptide" evidence="3">
    <location>
        <begin position="1"/>
        <end position="25"/>
    </location>
</feature>
<feature type="region of interest" description="Disordered" evidence="1">
    <location>
        <begin position="378"/>
        <end position="398"/>
    </location>
</feature>
<evidence type="ECO:0000256" key="3">
    <source>
        <dbReference type="SAM" id="SignalP"/>
    </source>
</evidence>
<keyword evidence="2" id="KW-1133">Transmembrane helix</keyword>
<keyword evidence="2" id="KW-0812">Transmembrane</keyword>
<accession>A0A6J2UHT1</accession>
<feature type="compositionally biased region" description="Acidic residues" evidence="1">
    <location>
        <begin position="386"/>
        <end position="395"/>
    </location>
</feature>
<reference evidence="5" key="1">
    <citation type="submission" date="2025-08" db="UniProtKB">
        <authorList>
            <consortium name="RefSeq"/>
        </authorList>
    </citation>
    <scope>IDENTIFICATION</scope>
    <source>
        <strain evidence="5">11010-0011.00</strain>
        <tissue evidence="5">Whole body</tissue>
    </source>
</reference>
<dbReference type="OrthoDB" id="7718910at2759"/>
<name>A0A6J2UHT1_DROLE</name>
<evidence type="ECO:0000313" key="4">
    <source>
        <dbReference type="Proteomes" id="UP000504634"/>
    </source>
</evidence>
<keyword evidence="3" id="KW-0732">Signal</keyword>
<protein>
    <submittedName>
        <fullName evidence="5">Uncharacterized protein LOC115634351</fullName>
    </submittedName>
</protein>
<feature type="chain" id="PRO_5026990777" evidence="3">
    <location>
        <begin position="26"/>
        <end position="455"/>
    </location>
</feature>
<evidence type="ECO:0000256" key="2">
    <source>
        <dbReference type="SAM" id="Phobius"/>
    </source>
</evidence>
<evidence type="ECO:0000313" key="5">
    <source>
        <dbReference type="RefSeq" id="XP_030387869.1"/>
    </source>
</evidence>
<proteinExistence type="predicted"/>
<keyword evidence="4" id="KW-1185">Reference proteome</keyword>